<dbReference type="Proteomes" id="UP000583454">
    <property type="component" value="Unassembled WGS sequence"/>
</dbReference>
<proteinExistence type="predicted"/>
<accession>A0A840ZR46</accession>
<evidence type="ECO:0000313" key="3">
    <source>
        <dbReference type="Proteomes" id="UP000583454"/>
    </source>
</evidence>
<gene>
    <name evidence="2" type="ORF">HNR00_004252</name>
</gene>
<evidence type="ECO:0000259" key="1">
    <source>
        <dbReference type="Pfam" id="PF08885"/>
    </source>
</evidence>
<feature type="domain" description="GSCFA" evidence="1">
    <location>
        <begin position="39"/>
        <end position="309"/>
    </location>
</feature>
<protein>
    <recommendedName>
        <fullName evidence="1">GSCFA domain-containing protein</fullName>
    </recommendedName>
</protein>
<dbReference type="EMBL" id="JACHOP010000024">
    <property type="protein sequence ID" value="MBB5759518.1"/>
    <property type="molecule type" value="Genomic_DNA"/>
</dbReference>
<dbReference type="Pfam" id="PF08885">
    <property type="entry name" value="GSCFA"/>
    <property type="match status" value="1"/>
</dbReference>
<dbReference type="InterPro" id="IPR014982">
    <property type="entry name" value="GSCFA"/>
</dbReference>
<keyword evidence="3" id="KW-1185">Reference proteome</keyword>
<sequence>MHPYRDLPDYCFWSRSMPSLHPGRIDPVTRSDFITASDKVATIGSCFAQHISRKISELGLNYYVVEPGPADASPADRLKENYGVFSARYGNVYTVRQCLQLFDRAFDAFTPTEDAWEHPDGGYVDPFRPQISPSPFATVEDLREDRARHLRAVRDMFTGSNWLVFTLGLTEAWRSTLDGSVYPTAPGVAGGRFDEARHEFVNFGIDDVRRDLHALIEKLRNINPTVKILLTVSPVALAATFERRHVLTSTVLSKSILRVAAEEAQQTFEDVIYFPSFEIITSAASCGRYYDDDLRQVNRIGVDHVMRVFEHHFIQSDAIRPDERRDDAPSLVSFSNEPNDVVCDEEVIEKALQRSGLGRVTA</sequence>
<comment type="caution">
    <text evidence="2">The sequence shown here is derived from an EMBL/GenBank/DDBJ whole genome shotgun (WGS) entry which is preliminary data.</text>
</comment>
<evidence type="ECO:0000313" key="2">
    <source>
        <dbReference type="EMBL" id="MBB5759518.1"/>
    </source>
</evidence>
<dbReference type="RefSeq" id="WP_183572653.1">
    <property type="nucleotide sequence ID" value="NZ_JACHOP010000024.1"/>
</dbReference>
<reference evidence="2 3" key="1">
    <citation type="submission" date="2020-08" db="EMBL/GenBank/DDBJ databases">
        <title>Genomic Encyclopedia of Type Strains, Phase IV (KMG-IV): sequencing the most valuable type-strain genomes for metagenomic binning, comparative biology and taxonomic classification.</title>
        <authorList>
            <person name="Goeker M."/>
        </authorList>
    </citation>
    <scope>NUCLEOTIDE SEQUENCE [LARGE SCALE GENOMIC DNA]</scope>
    <source>
        <strain evidence="2 3">DSM 2163</strain>
    </source>
</reference>
<dbReference type="AlphaFoldDB" id="A0A840ZR46"/>
<organism evidence="2 3">
    <name type="scientific">Methylorubrum rhodinum</name>
    <dbReference type="NCBI Taxonomy" id="29428"/>
    <lineage>
        <taxon>Bacteria</taxon>
        <taxon>Pseudomonadati</taxon>
        <taxon>Pseudomonadota</taxon>
        <taxon>Alphaproteobacteria</taxon>
        <taxon>Hyphomicrobiales</taxon>
        <taxon>Methylobacteriaceae</taxon>
        <taxon>Methylorubrum</taxon>
    </lineage>
</organism>
<name>A0A840ZR46_9HYPH</name>